<dbReference type="Pfam" id="PF00248">
    <property type="entry name" value="Aldo_ket_red"/>
    <property type="match status" value="1"/>
</dbReference>
<evidence type="ECO:0000259" key="3">
    <source>
        <dbReference type="Pfam" id="PF00248"/>
    </source>
</evidence>
<dbReference type="PANTHER" id="PTHR43625:SF99">
    <property type="entry name" value="ALDO-KETO REDUCTASE 1-RELATED"/>
    <property type="match status" value="1"/>
</dbReference>
<dbReference type="STRING" id="1005048.CFU_0087"/>
<dbReference type="PROSITE" id="PS51257">
    <property type="entry name" value="PROKAR_LIPOPROTEIN"/>
    <property type="match status" value="1"/>
</dbReference>
<dbReference type="PANTHER" id="PTHR43625">
    <property type="entry name" value="AFLATOXIN B1 ALDEHYDE REDUCTASE"/>
    <property type="match status" value="1"/>
</dbReference>
<keyword evidence="2" id="KW-0732">Signal</keyword>
<evidence type="ECO:0000313" key="5">
    <source>
        <dbReference type="Proteomes" id="UP000008392"/>
    </source>
</evidence>
<evidence type="ECO:0000256" key="1">
    <source>
        <dbReference type="ARBA" id="ARBA00023002"/>
    </source>
</evidence>
<keyword evidence="1" id="KW-0560">Oxidoreductase</keyword>
<dbReference type="GO" id="GO:0005737">
    <property type="term" value="C:cytoplasm"/>
    <property type="evidence" value="ECO:0007669"/>
    <property type="project" value="TreeGrafter"/>
</dbReference>
<feature type="chain" id="PRO_5003396877" evidence="2">
    <location>
        <begin position="31"/>
        <end position="326"/>
    </location>
</feature>
<reference evidence="4 5" key="5">
    <citation type="journal article" date="2011" name="ISME J.">
        <title>Dual transcriptional profiling of a bacterial/fungal confrontation: Collimonas fungivorans versus Aspergillus niger.</title>
        <authorList>
            <person name="Mela F."/>
            <person name="Fritsche K."/>
            <person name="de Boer W."/>
            <person name="van Veen J.A."/>
            <person name="de Graaff L.H."/>
            <person name="van den Berg M."/>
            <person name="Leveau J.H."/>
        </authorList>
    </citation>
    <scope>NUCLEOTIDE SEQUENCE [LARGE SCALE GENOMIC DNA]</scope>
    <source>
        <strain evidence="4 5">Ter331</strain>
    </source>
</reference>
<reference evidence="4 5" key="3">
    <citation type="journal article" date="2008" name="FEMS Microbiol. Ecol.">
        <title>Identification and characterization of genes underlying chitinolysis in Collimonas fungivorans Ter331.</title>
        <authorList>
            <person name="Fritsche K."/>
            <person name="de Boer W."/>
            <person name="Gerards S."/>
            <person name="van den Berg M."/>
            <person name="van Veen J.A."/>
            <person name="Leveau J.H."/>
        </authorList>
    </citation>
    <scope>NUCLEOTIDE SEQUENCE [LARGE SCALE GENOMIC DNA]</scope>
    <source>
        <strain evidence="4 5">Ter331</strain>
    </source>
</reference>
<dbReference type="InterPro" id="IPR023210">
    <property type="entry name" value="NADP_OxRdtase_dom"/>
</dbReference>
<dbReference type="AlphaFoldDB" id="G0AG35"/>
<feature type="domain" description="NADP-dependent oxidoreductase" evidence="3">
    <location>
        <begin position="16"/>
        <end position="307"/>
    </location>
</feature>
<dbReference type="eggNOG" id="COG0667">
    <property type="taxonomic scope" value="Bacteria"/>
</dbReference>
<dbReference type="InterPro" id="IPR050791">
    <property type="entry name" value="Aldo-Keto_reductase"/>
</dbReference>
<dbReference type="InterPro" id="IPR036812">
    <property type="entry name" value="NAD(P)_OxRdtase_dom_sf"/>
</dbReference>
<sequence length="326" mass="35542">MMKQRKLGSSGLTVSAIGLGCMGMSTAYGAADETESIATLERALALGINFFDTAEQYGPYENEALLGRVFKGRRHDVVFATKFGFKIENGITTGITSELSHIRRAVEGSLRRLGTDYIDLLYQHRVDPAVPIEEVVGVMAELVHEGKVRYLGLSEAGVANIRKAHAVHPISALQSEYSLWERNLEADILPLLRELGIGLVPFSPLGRGFLSGTAQRAESYPDSDFRHRDPRLQGDNFDANMRAAKVVGEIAAAKGVSSSQVALAWVLQQGDDIVPIPGTKRRAYLDQNAGAVEVTLDAGETALLENALKQVAGERYSKERMAWVDR</sequence>
<reference evidence="4 5" key="2">
    <citation type="journal article" date="2006" name="J. Microbiol. Methods">
        <title>Genomic flank-sequencing of plasposon insertion sites for rapid identification of functional genes.</title>
        <authorList>
            <person name="Leveau J.H."/>
            <person name="Gerards S."/>
            <person name="Fritsche K."/>
            <person name="Zondag G."/>
            <person name="van Veen J.A."/>
        </authorList>
    </citation>
    <scope>NUCLEOTIDE SEQUENCE [LARGE SCALE GENOMIC DNA]</scope>
    <source>
        <strain evidence="4 5">Ter331</strain>
    </source>
</reference>
<proteinExistence type="predicted"/>
<dbReference type="KEGG" id="cfu:CFU_0087"/>
<gene>
    <name evidence="4" type="ordered locus">CFU_0087</name>
</gene>
<reference evidence="5" key="6">
    <citation type="submission" date="2011-05" db="EMBL/GenBank/DDBJ databases">
        <title>Complete sequence of Collimonas fungivorans Ter331.</title>
        <authorList>
            <person name="Leveau J.H."/>
        </authorList>
    </citation>
    <scope>NUCLEOTIDE SEQUENCE [LARGE SCALE GENOMIC DNA]</scope>
    <source>
        <strain evidence="5">Ter331</strain>
    </source>
</reference>
<dbReference type="HOGENOM" id="CLU_023205_2_1_4"/>
<protein>
    <submittedName>
        <fullName evidence="4">Aldo/keto reductase</fullName>
    </submittedName>
</protein>
<keyword evidence="5" id="KW-1185">Reference proteome</keyword>
<dbReference type="EMBL" id="CP002745">
    <property type="protein sequence ID" value="AEK59926.1"/>
    <property type="molecule type" value="Genomic_DNA"/>
</dbReference>
<name>G0AG35_COLFT</name>
<evidence type="ECO:0000256" key="2">
    <source>
        <dbReference type="SAM" id="SignalP"/>
    </source>
</evidence>
<dbReference type="GO" id="GO:0016491">
    <property type="term" value="F:oxidoreductase activity"/>
    <property type="evidence" value="ECO:0007669"/>
    <property type="project" value="UniProtKB-KW"/>
</dbReference>
<dbReference type="CDD" id="cd19076">
    <property type="entry name" value="AKR_AKR13A_13D"/>
    <property type="match status" value="1"/>
</dbReference>
<accession>G0AG35</accession>
<feature type="signal peptide" evidence="2">
    <location>
        <begin position="1"/>
        <end position="30"/>
    </location>
</feature>
<dbReference type="Proteomes" id="UP000008392">
    <property type="component" value="Chromosome"/>
</dbReference>
<reference evidence="4 5" key="1">
    <citation type="journal article" date="2004" name="Environ. Microbiol.">
        <title>Phylogeny-function analysis of (meta)genomic libraries: screening for expression of ribosomal RNA genes by large-insert library fluorescent in situ hybridization (LIL-FISH).</title>
        <authorList>
            <person name="Leveau J.H."/>
            <person name="Gerards S."/>
            <person name="de Boer W."/>
            <person name="van Veen J.A."/>
        </authorList>
    </citation>
    <scope>NUCLEOTIDE SEQUENCE [LARGE SCALE GENOMIC DNA]</scope>
    <source>
        <strain evidence="4 5">Ter331</strain>
    </source>
</reference>
<evidence type="ECO:0000313" key="4">
    <source>
        <dbReference type="EMBL" id="AEK59926.1"/>
    </source>
</evidence>
<dbReference type="Gene3D" id="3.20.20.100">
    <property type="entry name" value="NADP-dependent oxidoreductase domain"/>
    <property type="match status" value="1"/>
</dbReference>
<reference evidence="4 5" key="4">
    <citation type="journal article" date="2010" name="Environ. Microbiol.">
        <title>The bacterial genus Collimonas: mycophagy, weathering and other adaptive solutions to life in oligotrophic soil environments.</title>
        <authorList>
            <person name="Leveau J.H."/>
            <person name="Uroz S."/>
            <person name="de Boer W."/>
        </authorList>
    </citation>
    <scope>NUCLEOTIDE SEQUENCE [LARGE SCALE GENOMIC DNA]</scope>
    <source>
        <strain evidence="4 5">Ter331</strain>
    </source>
</reference>
<dbReference type="SUPFAM" id="SSF51430">
    <property type="entry name" value="NAD(P)-linked oxidoreductase"/>
    <property type="match status" value="1"/>
</dbReference>
<dbReference type="RefSeq" id="WP_014004081.1">
    <property type="nucleotide sequence ID" value="NC_015856.1"/>
</dbReference>
<organism evidence="4 5">
    <name type="scientific">Collimonas fungivorans (strain Ter331)</name>
    <dbReference type="NCBI Taxonomy" id="1005048"/>
    <lineage>
        <taxon>Bacteria</taxon>
        <taxon>Pseudomonadati</taxon>
        <taxon>Pseudomonadota</taxon>
        <taxon>Betaproteobacteria</taxon>
        <taxon>Burkholderiales</taxon>
        <taxon>Oxalobacteraceae</taxon>
        <taxon>Collimonas</taxon>
    </lineage>
</organism>